<dbReference type="EC" id="2.7.7.49" evidence="1"/>
<dbReference type="Gene3D" id="3.30.420.10">
    <property type="entry name" value="Ribonuclease H-like superfamily/Ribonuclease H"/>
    <property type="match status" value="1"/>
</dbReference>
<evidence type="ECO:0000256" key="1">
    <source>
        <dbReference type="ARBA" id="ARBA00012493"/>
    </source>
</evidence>
<dbReference type="AlphaFoldDB" id="A0AAE1HBH7"/>
<dbReference type="EMBL" id="JAHWGI010000774">
    <property type="protein sequence ID" value="KAK3917716.1"/>
    <property type="molecule type" value="Genomic_DNA"/>
</dbReference>
<name>A0AAE1HBH7_9NEOP</name>
<dbReference type="GO" id="GO:0003964">
    <property type="term" value="F:RNA-directed DNA polymerase activity"/>
    <property type="evidence" value="ECO:0007669"/>
    <property type="project" value="UniProtKB-EC"/>
</dbReference>
<organism evidence="4 5">
    <name type="scientific">Frankliniella fusca</name>
    <dbReference type="NCBI Taxonomy" id="407009"/>
    <lineage>
        <taxon>Eukaryota</taxon>
        <taxon>Metazoa</taxon>
        <taxon>Ecdysozoa</taxon>
        <taxon>Arthropoda</taxon>
        <taxon>Hexapoda</taxon>
        <taxon>Insecta</taxon>
        <taxon>Pterygota</taxon>
        <taxon>Neoptera</taxon>
        <taxon>Paraneoptera</taxon>
        <taxon>Thysanoptera</taxon>
        <taxon>Terebrantia</taxon>
        <taxon>Thripoidea</taxon>
        <taxon>Thripidae</taxon>
        <taxon>Frankliniella</taxon>
    </lineage>
</organism>
<proteinExistence type="predicted"/>
<dbReference type="PROSITE" id="PS50994">
    <property type="entry name" value="INTEGRASE"/>
    <property type="match status" value="1"/>
</dbReference>
<dbReference type="GO" id="GO:0015074">
    <property type="term" value="P:DNA integration"/>
    <property type="evidence" value="ECO:0007669"/>
    <property type="project" value="InterPro"/>
</dbReference>
<dbReference type="Proteomes" id="UP001219518">
    <property type="component" value="Unassembled WGS sequence"/>
</dbReference>
<reference evidence="4" key="1">
    <citation type="submission" date="2021-07" db="EMBL/GenBank/DDBJ databases">
        <authorList>
            <person name="Catto M.A."/>
            <person name="Jacobson A."/>
            <person name="Kennedy G."/>
            <person name="Labadie P."/>
            <person name="Hunt B.G."/>
            <person name="Srinivasan R."/>
        </authorList>
    </citation>
    <scope>NUCLEOTIDE SEQUENCE</scope>
    <source>
        <strain evidence="4">PL_HMW_Pooled</strain>
        <tissue evidence="4">Head</tissue>
    </source>
</reference>
<gene>
    <name evidence="4" type="ORF">KUF71_026218</name>
</gene>
<feature type="compositionally biased region" description="Basic and acidic residues" evidence="2">
    <location>
        <begin position="92"/>
        <end position="107"/>
    </location>
</feature>
<feature type="region of interest" description="Disordered" evidence="2">
    <location>
        <begin position="494"/>
        <end position="517"/>
    </location>
</feature>
<dbReference type="PANTHER" id="PTHR37984:SF5">
    <property type="entry name" value="PROTEIN NYNRIN-LIKE"/>
    <property type="match status" value="1"/>
</dbReference>
<accession>A0AAE1HBH7</accession>
<evidence type="ECO:0000256" key="2">
    <source>
        <dbReference type="SAM" id="MobiDB-lite"/>
    </source>
</evidence>
<feature type="domain" description="Integrase catalytic" evidence="3">
    <location>
        <begin position="296"/>
        <end position="464"/>
    </location>
</feature>
<keyword evidence="5" id="KW-1185">Reference proteome</keyword>
<evidence type="ECO:0000313" key="4">
    <source>
        <dbReference type="EMBL" id="KAK3917716.1"/>
    </source>
</evidence>
<reference evidence="4" key="2">
    <citation type="journal article" date="2023" name="BMC Genomics">
        <title>Pest status, molecular evolution, and epigenetic factors derived from the genome assembly of Frankliniella fusca, a thysanopteran phytovirus vector.</title>
        <authorList>
            <person name="Catto M.A."/>
            <person name="Labadie P.E."/>
            <person name="Jacobson A.L."/>
            <person name="Kennedy G.G."/>
            <person name="Srinivasan R."/>
            <person name="Hunt B.G."/>
        </authorList>
    </citation>
    <scope>NUCLEOTIDE SEQUENCE</scope>
    <source>
        <strain evidence="4">PL_HMW_Pooled</strain>
    </source>
</reference>
<dbReference type="InterPro" id="IPR050951">
    <property type="entry name" value="Retrovirus_Pol_polyprotein"/>
</dbReference>
<dbReference type="SUPFAM" id="SSF53098">
    <property type="entry name" value="Ribonuclease H-like"/>
    <property type="match status" value="1"/>
</dbReference>
<dbReference type="Gene3D" id="1.10.340.70">
    <property type="match status" value="1"/>
</dbReference>
<dbReference type="InterPro" id="IPR001584">
    <property type="entry name" value="Integrase_cat-core"/>
</dbReference>
<sequence>MAPQLADNNIYAGPDAIPFFAQMNTSTPVPPSPASVCNAKQSETDLKNSSSPSSSPMLERDVLIPEVIYGESEELLNDANWAKSPSPNLSRTADDTEKSPPADEKYNGIHIPGSPSRTDYTRTALSQDKTDGDTGEEQEAKKQQFQVDLNEVLMYLKDGKYPFRLRGKGNLGKKKNFRRQCEAFHYENGKMYYKPVNRKLKKNVIETQVDLIQMREVIMDTTEQERLIKIFHEGTEDSSESTAMSSHKGRDRLVAALKERFYWQSMYSQAERYCQLCITCKTVNPASLKVSDCMQPVGVPTRHMAQIGIDLSQMPEIDGKKYIIVAIDYFTKWVEAEAISDKSMGTVARFLYTNVLCRHSCPETIITDQGRDDTEDDDPFDMEKFAETLRPMDKYREQIDKAVEGNIKKAQDRQRRGYNKRHSGGKILKAGDEVFLINQRRRDRKGGNYERPRSGPYIIVEISDRKNVTLKNSSGIILKTKYPLIDLEPYIVPPEREHKRVPRTEHDNSELSDSDVK</sequence>
<dbReference type="InterPro" id="IPR012337">
    <property type="entry name" value="RNaseH-like_sf"/>
</dbReference>
<comment type="caution">
    <text evidence="4">The sequence shown here is derived from an EMBL/GenBank/DDBJ whole genome shotgun (WGS) entry which is preliminary data.</text>
</comment>
<evidence type="ECO:0000259" key="3">
    <source>
        <dbReference type="PROSITE" id="PS50994"/>
    </source>
</evidence>
<evidence type="ECO:0000313" key="5">
    <source>
        <dbReference type="Proteomes" id="UP001219518"/>
    </source>
</evidence>
<feature type="non-terminal residue" evidence="4">
    <location>
        <position position="517"/>
    </location>
</feature>
<dbReference type="GO" id="GO:0003676">
    <property type="term" value="F:nucleic acid binding"/>
    <property type="evidence" value="ECO:0007669"/>
    <property type="project" value="InterPro"/>
</dbReference>
<dbReference type="Pfam" id="PF17921">
    <property type="entry name" value="Integrase_H2C2"/>
    <property type="match status" value="1"/>
</dbReference>
<feature type="region of interest" description="Disordered" evidence="2">
    <location>
        <begin position="22"/>
        <end position="60"/>
    </location>
</feature>
<protein>
    <recommendedName>
        <fullName evidence="1">RNA-directed DNA polymerase</fullName>
        <ecNumber evidence="1">2.7.7.49</ecNumber>
    </recommendedName>
</protein>
<dbReference type="PANTHER" id="PTHR37984">
    <property type="entry name" value="PROTEIN CBG26694"/>
    <property type="match status" value="1"/>
</dbReference>
<dbReference type="InterPro" id="IPR036397">
    <property type="entry name" value="RNaseH_sf"/>
</dbReference>
<feature type="region of interest" description="Disordered" evidence="2">
    <location>
        <begin position="79"/>
        <end position="121"/>
    </location>
</feature>
<dbReference type="InterPro" id="IPR041588">
    <property type="entry name" value="Integrase_H2C2"/>
</dbReference>